<accession>A0ABZ2XNQ7</accession>
<sequence length="350" mass="38505">MNVKLMRLLVTCLAFLMPLAALAQGFAGLGTQADGFAIPDRSTVLRFPQDHGAHPQYRIEWWYLTANLRDDTGQAYGVQWTLFRSALRPDDTPGWKNGQLWMGHAALTTSDQHYVAERLARGGIGQAGVTAVPFSAWIDEWQMAGATLDNVSLRASGSEFSYDLSLQARGPLVLHGTHGYSVKSASGQASHYYSQPRYEITGTVTTPRGPVAVSGQGWFDREWSSQPLDQDQTGWDWFSLSLEDGNKLMGFRLRGQDSVFTSGTWIGADGTTVPLLPGQFQARPLNSVQTAGRSLATSWQVTVETRNLDLRIDALNPDAWMDTSFPYWEGPVQISGSHSGSGYLEMTGYE</sequence>
<keyword evidence="1" id="KW-0732">Signal</keyword>
<evidence type="ECO:0000313" key="4">
    <source>
        <dbReference type="Proteomes" id="UP001623232"/>
    </source>
</evidence>
<protein>
    <submittedName>
        <fullName evidence="3">Lipocalin-like domain-containing protein</fullName>
    </submittedName>
</protein>
<keyword evidence="4" id="KW-1185">Reference proteome</keyword>
<dbReference type="Proteomes" id="UP001623232">
    <property type="component" value="Chromosome"/>
</dbReference>
<dbReference type="RefSeq" id="WP_406644747.1">
    <property type="nucleotide sequence ID" value="NZ_CP123584.1"/>
</dbReference>
<feature type="domain" description="AttH" evidence="2">
    <location>
        <begin position="59"/>
        <end position="225"/>
    </location>
</feature>
<organism evidence="3 4">
    <name type="scientific">Aliisedimentitalea scapharcae</name>
    <dbReference type="NCBI Taxonomy" id="1524259"/>
    <lineage>
        <taxon>Bacteria</taxon>
        <taxon>Pseudomonadati</taxon>
        <taxon>Pseudomonadota</taxon>
        <taxon>Alphaproteobacteria</taxon>
        <taxon>Rhodobacterales</taxon>
        <taxon>Roseobacteraceae</taxon>
        <taxon>Aliisedimentitalea</taxon>
    </lineage>
</organism>
<gene>
    <name evidence="3" type="ORF">QEZ52_12800</name>
</gene>
<proteinExistence type="predicted"/>
<evidence type="ECO:0000313" key="3">
    <source>
        <dbReference type="EMBL" id="WZK87492.1"/>
    </source>
</evidence>
<feature type="signal peptide" evidence="1">
    <location>
        <begin position="1"/>
        <end position="23"/>
    </location>
</feature>
<dbReference type="InterPro" id="IPR010791">
    <property type="entry name" value="AttH_dom"/>
</dbReference>
<dbReference type="Pfam" id="PF17186">
    <property type="entry name" value="Lipocalin_9"/>
    <property type="match status" value="1"/>
</dbReference>
<dbReference type="PANTHER" id="PTHR38591:SF1">
    <property type="entry name" value="BLL1000 PROTEIN"/>
    <property type="match status" value="1"/>
</dbReference>
<dbReference type="EMBL" id="CP123584">
    <property type="protein sequence ID" value="WZK87492.1"/>
    <property type="molecule type" value="Genomic_DNA"/>
</dbReference>
<reference evidence="3 4" key="1">
    <citation type="submission" date="2023-04" db="EMBL/GenBank/DDBJ databases">
        <title>Complete genome sequence of Alisedimentitalea scapharcae.</title>
        <authorList>
            <person name="Rong J.-C."/>
            <person name="Yi M.-L."/>
            <person name="Zhao Q."/>
        </authorList>
    </citation>
    <scope>NUCLEOTIDE SEQUENCE [LARGE SCALE GENOMIC DNA]</scope>
    <source>
        <strain evidence="3 4">KCTC 42119</strain>
    </source>
</reference>
<dbReference type="InterPro" id="IPR023374">
    <property type="entry name" value="AttH-like_dom_sf"/>
</dbReference>
<evidence type="ECO:0000256" key="1">
    <source>
        <dbReference type="SAM" id="SignalP"/>
    </source>
</evidence>
<evidence type="ECO:0000259" key="2">
    <source>
        <dbReference type="Pfam" id="PF07143"/>
    </source>
</evidence>
<feature type="chain" id="PRO_5047353715" evidence="1">
    <location>
        <begin position="24"/>
        <end position="350"/>
    </location>
</feature>
<dbReference type="SUPFAM" id="SSF159245">
    <property type="entry name" value="AttH-like"/>
    <property type="match status" value="1"/>
</dbReference>
<dbReference type="Pfam" id="PF07143">
    <property type="entry name" value="CrtC"/>
    <property type="match status" value="1"/>
</dbReference>
<dbReference type="Gene3D" id="2.40.370.10">
    <property type="entry name" value="AttH-like domain"/>
    <property type="match status" value="2"/>
</dbReference>
<dbReference type="PANTHER" id="PTHR38591">
    <property type="entry name" value="HYDROLASE"/>
    <property type="match status" value="1"/>
</dbReference>
<name>A0ABZ2XNQ7_9RHOB</name>